<comment type="caution">
    <text evidence="2">The sequence shown here is derived from an EMBL/GenBank/DDBJ whole genome shotgun (WGS) entry which is preliminary data.</text>
</comment>
<proteinExistence type="predicted"/>
<organism evidence="2 3">
    <name type="scientific">Solea senegalensis</name>
    <name type="common">Senegalese sole</name>
    <dbReference type="NCBI Taxonomy" id="28829"/>
    <lineage>
        <taxon>Eukaryota</taxon>
        <taxon>Metazoa</taxon>
        <taxon>Chordata</taxon>
        <taxon>Craniata</taxon>
        <taxon>Vertebrata</taxon>
        <taxon>Euteleostomi</taxon>
        <taxon>Actinopterygii</taxon>
        <taxon>Neopterygii</taxon>
        <taxon>Teleostei</taxon>
        <taxon>Neoteleostei</taxon>
        <taxon>Acanthomorphata</taxon>
        <taxon>Carangaria</taxon>
        <taxon>Pleuronectiformes</taxon>
        <taxon>Pleuronectoidei</taxon>
        <taxon>Soleidae</taxon>
        <taxon>Solea</taxon>
    </lineage>
</organism>
<sequence length="64" mass="7319">MQEEYRHRLRGPETSPLHVNVRHSIQIAASFPSVVDISISLKHHHRPLRQQREEGESSAHSTAS</sequence>
<evidence type="ECO:0000256" key="1">
    <source>
        <dbReference type="SAM" id="MobiDB-lite"/>
    </source>
</evidence>
<reference evidence="2 3" key="1">
    <citation type="journal article" date="2021" name="Sci. Rep.">
        <title>Chromosome anchoring in Senegalese sole (Solea senegalensis) reveals sex-associated markers and genome rearrangements in flatfish.</title>
        <authorList>
            <person name="Guerrero-Cozar I."/>
            <person name="Gomez-Garrido J."/>
            <person name="Berbel C."/>
            <person name="Martinez-Blanch J.F."/>
            <person name="Alioto T."/>
            <person name="Claros M.G."/>
            <person name="Gagnaire P.A."/>
            <person name="Manchado M."/>
        </authorList>
    </citation>
    <scope>NUCLEOTIDE SEQUENCE [LARGE SCALE GENOMIC DNA]</scope>
    <source>
        <strain evidence="2">Sse05_10M</strain>
    </source>
</reference>
<accession>A0AAV6RXC5</accession>
<dbReference type="Proteomes" id="UP000693946">
    <property type="component" value="Linkage Group LG17"/>
</dbReference>
<keyword evidence="3" id="KW-1185">Reference proteome</keyword>
<protein>
    <submittedName>
        <fullName evidence="2">Uncharacterized protein</fullName>
    </submittedName>
</protein>
<dbReference type="AlphaFoldDB" id="A0AAV6RXC5"/>
<evidence type="ECO:0000313" key="2">
    <source>
        <dbReference type="EMBL" id="KAG7508905.1"/>
    </source>
</evidence>
<name>A0AAV6RXC5_SOLSE</name>
<evidence type="ECO:0000313" key="3">
    <source>
        <dbReference type="Proteomes" id="UP000693946"/>
    </source>
</evidence>
<dbReference type="EMBL" id="JAGKHQ010000009">
    <property type="protein sequence ID" value="KAG7508905.1"/>
    <property type="molecule type" value="Genomic_DNA"/>
</dbReference>
<gene>
    <name evidence="2" type="ORF">JOB18_028321</name>
</gene>
<feature type="region of interest" description="Disordered" evidence="1">
    <location>
        <begin position="42"/>
        <end position="64"/>
    </location>
</feature>